<dbReference type="AlphaFoldDB" id="A0A4U5JFM2"/>
<keyword evidence="1" id="KW-0472">Membrane</keyword>
<protein>
    <submittedName>
        <fullName evidence="2">Uncharacterized protein</fullName>
    </submittedName>
</protein>
<evidence type="ECO:0000313" key="3">
    <source>
        <dbReference type="Proteomes" id="UP000308037"/>
    </source>
</evidence>
<feature type="transmembrane region" description="Helical" evidence="1">
    <location>
        <begin position="7"/>
        <end position="29"/>
    </location>
</feature>
<dbReference type="RefSeq" id="WP_137277262.1">
    <property type="nucleotide sequence ID" value="NZ_QKNX01000006.1"/>
</dbReference>
<name>A0A4U5JFM2_9EURY</name>
<organism evidence="2 3">
    <name type="scientific">Natronomonas salsuginis</name>
    <dbReference type="NCBI Taxonomy" id="2217661"/>
    <lineage>
        <taxon>Archaea</taxon>
        <taxon>Methanobacteriati</taxon>
        <taxon>Methanobacteriota</taxon>
        <taxon>Stenosarchaea group</taxon>
        <taxon>Halobacteria</taxon>
        <taxon>Halobacteriales</taxon>
        <taxon>Natronomonadaceae</taxon>
        <taxon>Natronomonas</taxon>
    </lineage>
</organism>
<keyword evidence="1" id="KW-1133">Transmembrane helix</keyword>
<keyword evidence="1" id="KW-0812">Transmembrane</keyword>
<evidence type="ECO:0000256" key="1">
    <source>
        <dbReference type="SAM" id="Phobius"/>
    </source>
</evidence>
<accession>A0A4U5JFM2</accession>
<comment type="caution">
    <text evidence="2">The sequence shown here is derived from an EMBL/GenBank/DDBJ whole genome shotgun (WGS) entry which is preliminary data.</text>
</comment>
<sequence>MENTERVLNVLPHYLVLLILVFVLLAAVRELLGDLGFAVELLLVLAVTIAYPPVVRRMGVAPESWAKQ</sequence>
<gene>
    <name evidence="2" type="ORF">DM868_12935</name>
</gene>
<dbReference type="Proteomes" id="UP000308037">
    <property type="component" value="Unassembled WGS sequence"/>
</dbReference>
<evidence type="ECO:0000313" key="2">
    <source>
        <dbReference type="EMBL" id="TKR24839.1"/>
    </source>
</evidence>
<feature type="transmembrane region" description="Helical" evidence="1">
    <location>
        <begin position="35"/>
        <end position="54"/>
    </location>
</feature>
<reference evidence="2 3" key="1">
    <citation type="submission" date="2019-04" db="EMBL/GenBank/DDBJ databases">
        <title>Natronomonas sp. F20-122 a newhaloarchaeon isolated from a saline saltern of Isla Bacuta, Huelva, Spain.</title>
        <authorList>
            <person name="Duran-Viseras A."/>
            <person name="Sanchez-Porro C."/>
            <person name="Ventosa A."/>
        </authorList>
    </citation>
    <scope>NUCLEOTIDE SEQUENCE [LARGE SCALE GENOMIC DNA]</scope>
    <source>
        <strain evidence="2 3">F20-122</strain>
    </source>
</reference>
<keyword evidence="3" id="KW-1185">Reference proteome</keyword>
<dbReference type="EMBL" id="QKNX01000006">
    <property type="protein sequence ID" value="TKR24839.1"/>
    <property type="molecule type" value="Genomic_DNA"/>
</dbReference>
<proteinExistence type="predicted"/>
<dbReference type="OrthoDB" id="341621at2157"/>